<comment type="caution">
    <text evidence="3">The sequence shown here is derived from an EMBL/GenBank/DDBJ whole genome shotgun (WGS) entry which is preliminary data.</text>
</comment>
<protein>
    <recommendedName>
        <fullName evidence="2">FAD-dependent urate hydroxylase HpyO/Asp monooxygenase CreE-like FAD/NAD(P)-binding domain-containing protein</fullName>
    </recommendedName>
</protein>
<dbReference type="eggNOG" id="COG4529">
    <property type="taxonomic scope" value="Bacteria"/>
</dbReference>
<organism evidence="3 4">
    <name type="scientific">Agrobacterium rubi TR3 = NBRC 13261</name>
    <dbReference type="NCBI Taxonomy" id="1368415"/>
    <lineage>
        <taxon>Bacteria</taxon>
        <taxon>Pseudomonadati</taxon>
        <taxon>Pseudomonadota</taxon>
        <taxon>Alphaproteobacteria</taxon>
        <taxon>Hyphomicrobiales</taxon>
        <taxon>Rhizobiaceae</taxon>
        <taxon>Rhizobium/Agrobacterium group</taxon>
        <taxon>Agrobacterium</taxon>
    </lineage>
</organism>
<feature type="region of interest" description="Disordered" evidence="1">
    <location>
        <begin position="459"/>
        <end position="484"/>
    </location>
</feature>
<evidence type="ECO:0000313" key="3">
    <source>
        <dbReference type="EMBL" id="GAK73321.1"/>
    </source>
</evidence>
<dbReference type="SUPFAM" id="SSF51905">
    <property type="entry name" value="FAD/NAD(P)-binding domain"/>
    <property type="match status" value="1"/>
</dbReference>
<evidence type="ECO:0000259" key="2">
    <source>
        <dbReference type="Pfam" id="PF13454"/>
    </source>
</evidence>
<dbReference type="Gene3D" id="3.50.50.60">
    <property type="entry name" value="FAD/NAD(P)-binding domain"/>
    <property type="match status" value="1"/>
</dbReference>
<feature type="compositionally biased region" description="Polar residues" evidence="1">
    <location>
        <begin position="459"/>
        <end position="469"/>
    </location>
</feature>
<reference evidence="3 4" key="1">
    <citation type="submission" date="2014-08" db="EMBL/GenBank/DDBJ databases">
        <title>Whole genome shotgun sequence of Rhizobium rubi NBRC 13261.</title>
        <authorList>
            <person name="Katano-Makiyama Y."/>
            <person name="Hosoyama A."/>
            <person name="Hashimoto M."/>
            <person name="Hosoyama Y."/>
            <person name="Noguchi M."/>
            <person name="Tsuchikane K."/>
            <person name="Uohara A."/>
            <person name="Ohji S."/>
            <person name="Ichikawa N."/>
            <person name="Kimura A."/>
            <person name="Yamazoe A."/>
            <person name="Fujita N."/>
        </authorList>
    </citation>
    <scope>NUCLEOTIDE SEQUENCE [LARGE SCALE GENOMIC DNA]</scope>
    <source>
        <strain evidence="3 4">NBRC 13261</strain>
    </source>
</reference>
<evidence type="ECO:0000256" key="1">
    <source>
        <dbReference type="SAM" id="MobiDB-lite"/>
    </source>
</evidence>
<dbReference type="InterPro" id="IPR038732">
    <property type="entry name" value="HpyO/CreE_NAD-binding"/>
</dbReference>
<dbReference type="Pfam" id="PF13454">
    <property type="entry name" value="NAD_binding_9"/>
    <property type="match status" value="1"/>
</dbReference>
<dbReference type="EMBL" id="BBJU01000035">
    <property type="protein sequence ID" value="GAK73321.1"/>
    <property type="molecule type" value="Genomic_DNA"/>
</dbReference>
<feature type="domain" description="FAD-dependent urate hydroxylase HpyO/Asp monooxygenase CreE-like FAD/NAD(P)-binding" evidence="2">
    <location>
        <begin position="4"/>
        <end position="140"/>
    </location>
</feature>
<dbReference type="InterPro" id="IPR052189">
    <property type="entry name" value="L-asp_N-monooxygenase_NS-form"/>
</dbReference>
<dbReference type="InterPro" id="IPR036188">
    <property type="entry name" value="FAD/NAD-bd_sf"/>
</dbReference>
<dbReference type="AlphaFoldDB" id="A0A081D325"/>
<dbReference type="PANTHER" id="PTHR40254:SF1">
    <property type="entry name" value="BLR0577 PROTEIN"/>
    <property type="match status" value="1"/>
</dbReference>
<sequence>MKIAIIGCGYGGALVLKRLLDKYDSCLTIDVYDENGSVGRGYAYQVDDGSNLLNRPASLMYFSEKGDFKRWLASNSDEYVARRLFGNFVNSALTAAIERSCRAPRFLKERVVSVDEAVDGVSVTARTRRDYDAAILATGNEAPKDAYGLSGLKGFIADPYPTSQFRQSASGEIAVLGARLSAIDAAVAILDRDDGRRVTLYSRKSGLPLSSDTYEHITLVSLSEELLRGRVLDRGLKLTDVARIIDLEFEAQGVPITVGRMLRSSAWQRDQNLKRRIYSILASMNNLAPIFWDALTAEEALRFKKTWSSIWNAARVPVPPQKRERVDAYMASGRLIFRQGLQSVGGDKGGFTLKTRQGVFRADFLVNATGPSPTLESPLYSSMFKSGAAQPHEFGGLQVDIDTCRVIGKGEGSSLFSLGHPTAGAFFSASNIDIIQTQAHRIALAIGKLTTGREATFEQSRNGPPNTMIFSHAAPADLGRGVGP</sequence>
<dbReference type="OrthoDB" id="6309046at2"/>
<gene>
    <name evidence="3" type="ORF">RRU01S_35_00300</name>
</gene>
<dbReference type="Proteomes" id="UP000028701">
    <property type="component" value="Unassembled WGS sequence"/>
</dbReference>
<evidence type="ECO:0000313" key="4">
    <source>
        <dbReference type="Proteomes" id="UP000028701"/>
    </source>
</evidence>
<name>A0A081D325_9HYPH</name>
<dbReference type="PANTHER" id="PTHR40254">
    <property type="entry name" value="BLR0577 PROTEIN"/>
    <property type="match status" value="1"/>
</dbReference>
<accession>A0A081D325</accession>
<dbReference type="RefSeq" id="WP_045232727.1">
    <property type="nucleotide sequence ID" value="NZ_BBJU01000035.1"/>
</dbReference>
<proteinExistence type="predicted"/>